<dbReference type="EMBL" id="CP004350">
    <property type="protein sequence ID" value="AHI20671.1"/>
    <property type="molecule type" value="Genomic_DNA"/>
</dbReference>
<name>A0ABN4CEE4_9CORY</name>
<evidence type="ECO:0000313" key="2">
    <source>
        <dbReference type="Proteomes" id="UP000019226"/>
    </source>
</evidence>
<keyword evidence="2" id="KW-1185">Reference proteome</keyword>
<organism evidence="1 2">
    <name type="scientific">Corynebacterium casei LMG S-19264</name>
    <dbReference type="NCBI Taxonomy" id="1285583"/>
    <lineage>
        <taxon>Bacteria</taxon>
        <taxon>Bacillati</taxon>
        <taxon>Actinomycetota</taxon>
        <taxon>Actinomycetes</taxon>
        <taxon>Mycobacteriales</taxon>
        <taxon>Corynebacteriaceae</taxon>
        <taxon>Corynebacterium</taxon>
    </lineage>
</organism>
<reference evidence="2" key="1">
    <citation type="submission" date="2013-02" db="EMBL/GenBank/DDBJ databases">
        <title>The complete genome sequence of Corynebacterium casei LMG S-19264 (=DSM 44701).</title>
        <authorList>
            <person name="Ruckert C."/>
            <person name="Albersmeier A."/>
            <person name="Kalinowski J."/>
        </authorList>
    </citation>
    <scope>NUCLEOTIDE SEQUENCE [LARGE SCALE GENOMIC DNA]</scope>
    <source>
        <strain evidence="2">LMG S-19264</strain>
    </source>
</reference>
<gene>
    <name evidence="1" type="ORF">CCASEI_10580</name>
</gene>
<evidence type="ECO:0000313" key="1">
    <source>
        <dbReference type="EMBL" id="AHI20671.1"/>
    </source>
</evidence>
<accession>A0ABN4CEE4</accession>
<proteinExistence type="predicted"/>
<dbReference type="GeneID" id="82879000"/>
<sequence length="116" mass="13016">MTNREGELTDEVMSVIPSEVEPHRRWHTADVHDARADLELLLLASNAHDVFAKLMRGEKTFSAEEIITLGELNFRCWLQGYEPIAILISGMPVRLNTGMDAVLDEALASKIVKRAE</sequence>
<protein>
    <submittedName>
        <fullName evidence="1">Uncharacterized protein</fullName>
    </submittedName>
</protein>
<dbReference type="RefSeq" id="WP_006821877.1">
    <property type="nucleotide sequence ID" value="NZ_CP004350.1"/>
</dbReference>
<dbReference type="Proteomes" id="UP000019226">
    <property type="component" value="Chromosome"/>
</dbReference>